<evidence type="ECO:0000313" key="2">
    <source>
        <dbReference type="Proteomes" id="UP001374579"/>
    </source>
</evidence>
<accession>A0AAN9AJM1</accession>
<organism evidence="1 2">
    <name type="scientific">Littorina saxatilis</name>
    <dbReference type="NCBI Taxonomy" id="31220"/>
    <lineage>
        <taxon>Eukaryota</taxon>
        <taxon>Metazoa</taxon>
        <taxon>Spiralia</taxon>
        <taxon>Lophotrochozoa</taxon>
        <taxon>Mollusca</taxon>
        <taxon>Gastropoda</taxon>
        <taxon>Caenogastropoda</taxon>
        <taxon>Littorinimorpha</taxon>
        <taxon>Littorinoidea</taxon>
        <taxon>Littorinidae</taxon>
        <taxon>Littorina</taxon>
    </lineage>
</organism>
<keyword evidence="2" id="KW-1185">Reference proteome</keyword>
<proteinExistence type="predicted"/>
<sequence>MRNAARNTSRECKQSHINWLPSRTPRGWHNCDGWRIGLKSRSRLTEKTPEYDRQRKVNIRSDCRSWTTRSLGSVLGEVQQWQVMEKTGLRFFLPLSDITEILDDYTMQQDGRTIFFTFPHV</sequence>
<comment type="caution">
    <text evidence="1">The sequence shown here is derived from an EMBL/GenBank/DDBJ whole genome shotgun (WGS) entry which is preliminary data.</text>
</comment>
<evidence type="ECO:0000313" key="1">
    <source>
        <dbReference type="EMBL" id="KAK7088060.1"/>
    </source>
</evidence>
<name>A0AAN9AJM1_9CAEN</name>
<dbReference type="Proteomes" id="UP001374579">
    <property type="component" value="Unassembled WGS sequence"/>
</dbReference>
<protein>
    <submittedName>
        <fullName evidence="1">Uncharacterized protein</fullName>
    </submittedName>
</protein>
<dbReference type="EMBL" id="JBAMIC010004070">
    <property type="protein sequence ID" value="KAK7088060.1"/>
    <property type="molecule type" value="Genomic_DNA"/>
</dbReference>
<reference evidence="1 2" key="1">
    <citation type="submission" date="2024-02" db="EMBL/GenBank/DDBJ databases">
        <title>Chromosome-scale genome assembly of the rough periwinkle Littorina saxatilis.</title>
        <authorList>
            <person name="De Jode A."/>
            <person name="Faria R."/>
            <person name="Formenti G."/>
            <person name="Sims Y."/>
            <person name="Smith T.P."/>
            <person name="Tracey A."/>
            <person name="Wood J.M.D."/>
            <person name="Zagrodzka Z.B."/>
            <person name="Johannesson K."/>
            <person name="Butlin R.K."/>
            <person name="Leder E.H."/>
        </authorList>
    </citation>
    <scope>NUCLEOTIDE SEQUENCE [LARGE SCALE GENOMIC DNA]</scope>
    <source>
        <strain evidence="1">Snail1</strain>
        <tissue evidence="1">Muscle</tissue>
    </source>
</reference>
<gene>
    <name evidence="1" type="ORF">V1264_022030</name>
</gene>
<dbReference type="AlphaFoldDB" id="A0AAN9AJM1"/>